<proteinExistence type="predicted"/>
<dbReference type="EMBL" id="FMHZ01000002">
    <property type="protein sequence ID" value="SCL65781.1"/>
    <property type="molecule type" value="Genomic_DNA"/>
</dbReference>
<evidence type="ECO:0000256" key="2">
    <source>
        <dbReference type="SAM" id="Phobius"/>
    </source>
</evidence>
<evidence type="ECO:0000256" key="1">
    <source>
        <dbReference type="SAM" id="MobiDB-lite"/>
    </source>
</evidence>
<dbReference type="AlphaFoldDB" id="A0A1C6VHM1"/>
<keyword evidence="2" id="KW-1133">Transmembrane helix</keyword>
<keyword evidence="2" id="KW-0472">Membrane</keyword>
<sequence>MAGDVGSGAVRELLLVFAVAVAGLLLAMVAVFTPWHASPDEAAPAAPVELHSPTGGPTAIAG</sequence>
<name>A0A1C6VHM1_9ACTN</name>
<accession>A0A1C6VHM1</accession>
<gene>
    <name evidence="3" type="ORF">GA0070606_4198</name>
</gene>
<feature type="region of interest" description="Disordered" evidence="1">
    <location>
        <begin position="41"/>
        <end position="62"/>
    </location>
</feature>
<organism evidence="3 4">
    <name type="scientific">Micromonospora citrea</name>
    <dbReference type="NCBI Taxonomy" id="47855"/>
    <lineage>
        <taxon>Bacteria</taxon>
        <taxon>Bacillati</taxon>
        <taxon>Actinomycetota</taxon>
        <taxon>Actinomycetes</taxon>
        <taxon>Micromonosporales</taxon>
        <taxon>Micromonosporaceae</taxon>
        <taxon>Micromonospora</taxon>
    </lineage>
</organism>
<dbReference type="OrthoDB" id="3404403at2"/>
<keyword evidence="2" id="KW-0812">Transmembrane</keyword>
<protein>
    <submittedName>
        <fullName evidence="3">Uncharacterized protein</fullName>
    </submittedName>
</protein>
<keyword evidence="4" id="KW-1185">Reference proteome</keyword>
<dbReference type="Proteomes" id="UP000199001">
    <property type="component" value="Unassembled WGS sequence"/>
</dbReference>
<dbReference type="RefSeq" id="WP_091107960.1">
    <property type="nucleotide sequence ID" value="NZ_FMHZ01000002.1"/>
</dbReference>
<reference evidence="4" key="1">
    <citation type="submission" date="2016-06" db="EMBL/GenBank/DDBJ databases">
        <authorList>
            <person name="Varghese N."/>
            <person name="Submissions Spin"/>
        </authorList>
    </citation>
    <scope>NUCLEOTIDE SEQUENCE [LARGE SCALE GENOMIC DNA]</scope>
    <source>
        <strain evidence="4">DSM 43903</strain>
    </source>
</reference>
<feature type="transmembrane region" description="Helical" evidence="2">
    <location>
        <begin position="12"/>
        <end position="32"/>
    </location>
</feature>
<evidence type="ECO:0000313" key="3">
    <source>
        <dbReference type="EMBL" id="SCL65781.1"/>
    </source>
</evidence>
<evidence type="ECO:0000313" key="4">
    <source>
        <dbReference type="Proteomes" id="UP000199001"/>
    </source>
</evidence>